<dbReference type="Pfam" id="PF13202">
    <property type="entry name" value="EF-hand_5"/>
    <property type="match status" value="2"/>
</dbReference>
<dbReference type="PROSITE" id="PS00018">
    <property type="entry name" value="EF_HAND_1"/>
    <property type="match status" value="1"/>
</dbReference>
<organism evidence="5 6">
    <name type="scientific">Rubinisphaera italica</name>
    <dbReference type="NCBI Taxonomy" id="2527969"/>
    <lineage>
        <taxon>Bacteria</taxon>
        <taxon>Pseudomonadati</taxon>
        <taxon>Planctomycetota</taxon>
        <taxon>Planctomycetia</taxon>
        <taxon>Planctomycetales</taxon>
        <taxon>Planctomycetaceae</taxon>
        <taxon>Rubinisphaera</taxon>
    </lineage>
</organism>
<keyword evidence="3" id="KW-0732">Signal</keyword>
<dbReference type="SUPFAM" id="SSF47473">
    <property type="entry name" value="EF-hand"/>
    <property type="match status" value="1"/>
</dbReference>
<keyword evidence="1 5" id="KW-0378">Hydrolase</keyword>
<dbReference type="Gene3D" id="1.10.238.10">
    <property type="entry name" value="EF-hand"/>
    <property type="match status" value="1"/>
</dbReference>
<evidence type="ECO:0000313" key="6">
    <source>
        <dbReference type="Proteomes" id="UP000316095"/>
    </source>
</evidence>
<accession>A0A5C5XHP7</accession>
<dbReference type="GO" id="GO:0106435">
    <property type="term" value="F:carboxylesterase activity"/>
    <property type="evidence" value="ECO:0007669"/>
    <property type="project" value="UniProtKB-EC"/>
</dbReference>
<protein>
    <submittedName>
        <fullName evidence="5">Carboxylesterase NlhH</fullName>
        <ecNumber evidence="5">3.1.1.1</ecNumber>
    </submittedName>
</protein>
<dbReference type="EC" id="3.1.1.1" evidence="5"/>
<dbReference type="AlphaFoldDB" id="A0A5C5XHP7"/>
<dbReference type="Pfam" id="PF20434">
    <property type="entry name" value="BD-FAE"/>
    <property type="match status" value="1"/>
</dbReference>
<evidence type="ECO:0000256" key="1">
    <source>
        <dbReference type="ARBA" id="ARBA00022801"/>
    </source>
</evidence>
<evidence type="ECO:0000256" key="2">
    <source>
        <dbReference type="SAM" id="MobiDB-lite"/>
    </source>
</evidence>
<dbReference type="PANTHER" id="PTHR48081:SF13">
    <property type="entry name" value="ALPHA_BETA HYDROLASE"/>
    <property type="match status" value="1"/>
</dbReference>
<dbReference type="InterPro" id="IPR018247">
    <property type="entry name" value="EF_Hand_1_Ca_BS"/>
</dbReference>
<dbReference type="InterPro" id="IPR011992">
    <property type="entry name" value="EF-hand-dom_pair"/>
</dbReference>
<dbReference type="GO" id="GO:0005509">
    <property type="term" value="F:calcium ion binding"/>
    <property type="evidence" value="ECO:0007669"/>
    <property type="project" value="InterPro"/>
</dbReference>
<feature type="region of interest" description="Disordered" evidence="2">
    <location>
        <begin position="308"/>
        <end position="338"/>
    </location>
</feature>
<name>A0A5C5XHP7_9PLAN</name>
<dbReference type="PANTHER" id="PTHR48081">
    <property type="entry name" value="AB HYDROLASE SUPERFAMILY PROTEIN C4A8.06C"/>
    <property type="match status" value="1"/>
</dbReference>
<feature type="chain" id="PRO_5023024278" evidence="3">
    <location>
        <begin position="22"/>
        <end position="392"/>
    </location>
</feature>
<evidence type="ECO:0000313" key="5">
    <source>
        <dbReference type="EMBL" id="TWT61392.1"/>
    </source>
</evidence>
<dbReference type="InterPro" id="IPR029058">
    <property type="entry name" value="AB_hydrolase_fold"/>
</dbReference>
<feature type="compositionally biased region" description="Basic and acidic residues" evidence="2">
    <location>
        <begin position="329"/>
        <end position="338"/>
    </location>
</feature>
<dbReference type="Proteomes" id="UP000316095">
    <property type="component" value="Unassembled WGS sequence"/>
</dbReference>
<comment type="caution">
    <text evidence="5">The sequence shown here is derived from an EMBL/GenBank/DDBJ whole genome shotgun (WGS) entry which is preliminary data.</text>
</comment>
<feature type="compositionally biased region" description="Polar residues" evidence="2">
    <location>
        <begin position="318"/>
        <end position="327"/>
    </location>
</feature>
<dbReference type="Gene3D" id="3.40.50.1820">
    <property type="entry name" value="alpha/beta hydrolase"/>
    <property type="match status" value="1"/>
</dbReference>
<evidence type="ECO:0000259" key="4">
    <source>
        <dbReference type="PROSITE" id="PS50222"/>
    </source>
</evidence>
<keyword evidence="6" id="KW-1185">Reference proteome</keyword>
<dbReference type="CDD" id="cd00051">
    <property type="entry name" value="EFh"/>
    <property type="match status" value="1"/>
</dbReference>
<feature type="signal peptide" evidence="3">
    <location>
        <begin position="1"/>
        <end position="21"/>
    </location>
</feature>
<gene>
    <name evidence="5" type="primary">nlhH_4</name>
    <name evidence="5" type="ORF">Pan54_21280</name>
</gene>
<proteinExistence type="predicted"/>
<feature type="domain" description="EF-hand" evidence="4">
    <location>
        <begin position="336"/>
        <end position="371"/>
    </location>
</feature>
<dbReference type="InterPro" id="IPR002048">
    <property type="entry name" value="EF_hand_dom"/>
</dbReference>
<reference evidence="5 6" key="1">
    <citation type="submission" date="2019-02" db="EMBL/GenBank/DDBJ databases">
        <title>Deep-cultivation of Planctomycetes and their phenomic and genomic characterization uncovers novel biology.</title>
        <authorList>
            <person name="Wiegand S."/>
            <person name="Jogler M."/>
            <person name="Boedeker C."/>
            <person name="Pinto D."/>
            <person name="Vollmers J."/>
            <person name="Rivas-Marin E."/>
            <person name="Kohn T."/>
            <person name="Peeters S.H."/>
            <person name="Heuer A."/>
            <person name="Rast P."/>
            <person name="Oberbeckmann S."/>
            <person name="Bunk B."/>
            <person name="Jeske O."/>
            <person name="Meyerdierks A."/>
            <person name="Storesund J.E."/>
            <person name="Kallscheuer N."/>
            <person name="Luecker S."/>
            <person name="Lage O.M."/>
            <person name="Pohl T."/>
            <person name="Merkel B.J."/>
            <person name="Hornburger P."/>
            <person name="Mueller R.-W."/>
            <person name="Bruemmer F."/>
            <person name="Labrenz M."/>
            <person name="Spormann A.M."/>
            <person name="Op Den Camp H."/>
            <person name="Overmann J."/>
            <person name="Amann R."/>
            <person name="Jetten M.S.M."/>
            <person name="Mascher T."/>
            <person name="Medema M.H."/>
            <person name="Devos D.P."/>
            <person name="Kaster A.-K."/>
            <person name="Ovreas L."/>
            <person name="Rohde M."/>
            <person name="Galperin M.Y."/>
            <person name="Jogler C."/>
        </authorList>
    </citation>
    <scope>NUCLEOTIDE SEQUENCE [LARGE SCALE GENOMIC DNA]</scope>
    <source>
        <strain evidence="5 6">Pan54</strain>
    </source>
</reference>
<dbReference type="PROSITE" id="PS50222">
    <property type="entry name" value="EF_HAND_2"/>
    <property type="match status" value="1"/>
</dbReference>
<dbReference type="SUPFAM" id="SSF53474">
    <property type="entry name" value="alpha/beta-Hydrolases"/>
    <property type="match status" value="1"/>
</dbReference>
<sequence length="392" mass="43352" precursor="true">MKLLSLLTAGFLLMSSEMTFGQPKGNSQPGNPPDRARMMQNLKAHPNLEYVSGGHERHKLDLFLPKEESEPLPLIIWIHGGAWQNGSKEGCPPLRKGYTDHGYAVASINYRLSGHATFPAQIEDCKAAIRWLRGHAQEYNLDPDRFGVWGSSAGGHLVALVGTSGGVTEYDVGDYMEQSSSVQAVCDFYGPTDLIAFVQTPGYTNHSNIHSPESKLIGGLVLENEEQATRANPIEYVSEDDPPFLIVHGDKDPVVPINQSELLFKAMKSQKLSVHFHTIHGAGHGRPGFDAPELNEMVLKFFDSTLKGNSGEKEPAQAITSESTAQAESRPDPNERFRPSFEKILIRADKDNDGKISAQEFKASPDLFKRLDRNQDGYITQEEHNQLFGIKD</sequence>
<dbReference type="EMBL" id="SJPG01000001">
    <property type="protein sequence ID" value="TWT61392.1"/>
    <property type="molecule type" value="Genomic_DNA"/>
</dbReference>
<dbReference type="InterPro" id="IPR050300">
    <property type="entry name" value="GDXG_lipolytic_enzyme"/>
</dbReference>
<dbReference type="InterPro" id="IPR049492">
    <property type="entry name" value="BD-FAE-like_dom"/>
</dbReference>
<evidence type="ECO:0000256" key="3">
    <source>
        <dbReference type="SAM" id="SignalP"/>
    </source>
</evidence>